<dbReference type="EMBL" id="CAJVQB010065023">
    <property type="protein sequence ID" value="CAG8841174.1"/>
    <property type="molecule type" value="Genomic_DNA"/>
</dbReference>
<feature type="domain" description="Protein kinase" evidence="1">
    <location>
        <begin position="1"/>
        <end position="42"/>
    </location>
</feature>
<protein>
    <submittedName>
        <fullName evidence="2">32662_t:CDS:1</fullName>
    </submittedName>
</protein>
<feature type="non-terminal residue" evidence="2">
    <location>
        <position position="42"/>
    </location>
</feature>
<dbReference type="Proteomes" id="UP000789901">
    <property type="component" value="Unassembled WGS sequence"/>
</dbReference>
<dbReference type="InterPro" id="IPR000719">
    <property type="entry name" value="Prot_kinase_dom"/>
</dbReference>
<reference evidence="2 3" key="1">
    <citation type="submission" date="2021-06" db="EMBL/GenBank/DDBJ databases">
        <authorList>
            <person name="Kallberg Y."/>
            <person name="Tangrot J."/>
            <person name="Rosling A."/>
        </authorList>
    </citation>
    <scope>NUCLEOTIDE SEQUENCE [LARGE SCALE GENOMIC DNA]</scope>
    <source>
        <strain evidence="2 3">120-4 pot B 10/14</strain>
    </source>
</reference>
<evidence type="ECO:0000259" key="1">
    <source>
        <dbReference type="PROSITE" id="PS50011"/>
    </source>
</evidence>
<evidence type="ECO:0000313" key="3">
    <source>
        <dbReference type="Proteomes" id="UP000789901"/>
    </source>
</evidence>
<feature type="non-terminal residue" evidence="2">
    <location>
        <position position="1"/>
    </location>
</feature>
<evidence type="ECO:0000313" key="2">
    <source>
        <dbReference type="EMBL" id="CAG8841174.1"/>
    </source>
</evidence>
<sequence>MLKNIATGFKAIDKAELVHVDLHIGNILHDVYNGTNISDLGL</sequence>
<dbReference type="PROSITE" id="PS50011">
    <property type="entry name" value="PROTEIN_KINASE_DOM"/>
    <property type="match status" value="1"/>
</dbReference>
<organism evidence="2 3">
    <name type="scientific">Gigaspora margarita</name>
    <dbReference type="NCBI Taxonomy" id="4874"/>
    <lineage>
        <taxon>Eukaryota</taxon>
        <taxon>Fungi</taxon>
        <taxon>Fungi incertae sedis</taxon>
        <taxon>Mucoromycota</taxon>
        <taxon>Glomeromycotina</taxon>
        <taxon>Glomeromycetes</taxon>
        <taxon>Diversisporales</taxon>
        <taxon>Gigasporaceae</taxon>
        <taxon>Gigaspora</taxon>
    </lineage>
</organism>
<gene>
    <name evidence="2" type="ORF">GMARGA_LOCUS35283</name>
</gene>
<name>A0ABN7WUR4_GIGMA</name>
<accession>A0ABN7WUR4</accession>
<keyword evidence="3" id="KW-1185">Reference proteome</keyword>
<comment type="caution">
    <text evidence="2">The sequence shown here is derived from an EMBL/GenBank/DDBJ whole genome shotgun (WGS) entry which is preliminary data.</text>
</comment>
<proteinExistence type="predicted"/>